<sequence>MTGPKVDLTHHGRAATAARRELTAFADEALKALRANARPVPALATAVAIVSTAVANTPGMNDAKANWNALAKALEVAYPSLIGNAVFLSRADWQADDREEFLNATALFSGELQKLSGVCYTLEGKVDAVHQAYYDYWKGILVLSSAVALYITAIRLASRGNPATAAAAQVALQRIGPIVNSLAAKMTALLGGYLALIGTTLLPLTQRMLDLNNIMPTGAMKIDFKKAVISTEPPSAWVAPKREVGEPASNKPDPKVDATLDKINGR</sequence>
<accession>A0ABV8ERL7</accession>
<proteinExistence type="predicted"/>
<dbReference type="Proteomes" id="UP001595698">
    <property type="component" value="Unassembled WGS sequence"/>
</dbReference>
<organism evidence="2 3">
    <name type="scientific">Streptosporangium jomthongense</name>
    <dbReference type="NCBI Taxonomy" id="1193683"/>
    <lineage>
        <taxon>Bacteria</taxon>
        <taxon>Bacillati</taxon>
        <taxon>Actinomycetota</taxon>
        <taxon>Actinomycetes</taxon>
        <taxon>Streptosporangiales</taxon>
        <taxon>Streptosporangiaceae</taxon>
        <taxon>Streptosporangium</taxon>
    </lineage>
</organism>
<gene>
    <name evidence="2" type="ORF">ACFOYY_02585</name>
</gene>
<evidence type="ECO:0000313" key="3">
    <source>
        <dbReference type="Proteomes" id="UP001595698"/>
    </source>
</evidence>
<name>A0ABV8ERL7_9ACTN</name>
<evidence type="ECO:0008006" key="4">
    <source>
        <dbReference type="Google" id="ProtNLM"/>
    </source>
</evidence>
<reference evidence="3" key="1">
    <citation type="journal article" date="2019" name="Int. J. Syst. Evol. Microbiol.">
        <title>The Global Catalogue of Microorganisms (GCM) 10K type strain sequencing project: providing services to taxonomists for standard genome sequencing and annotation.</title>
        <authorList>
            <consortium name="The Broad Institute Genomics Platform"/>
            <consortium name="The Broad Institute Genome Sequencing Center for Infectious Disease"/>
            <person name="Wu L."/>
            <person name="Ma J."/>
        </authorList>
    </citation>
    <scope>NUCLEOTIDE SEQUENCE [LARGE SCALE GENOMIC DNA]</scope>
    <source>
        <strain evidence="3">TBRC 7912</strain>
    </source>
</reference>
<comment type="caution">
    <text evidence="2">The sequence shown here is derived from an EMBL/GenBank/DDBJ whole genome shotgun (WGS) entry which is preliminary data.</text>
</comment>
<dbReference type="EMBL" id="JBHSBC010000001">
    <property type="protein sequence ID" value="MFC3978989.1"/>
    <property type="molecule type" value="Genomic_DNA"/>
</dbReference>
<evidence type="ECO:0000313" key="2">
    <source>
        <dbReference type="EMBL" id="MFC3978989.1"/>
    </source>
</evidence>
<dbReference type="RefSeq" id="WP_362774219.1">
    <property type="nucleotide sequence ID" value="NZ_JBHSBC010000001.1"/>
</dbReference>
<protein>
    <recommendedName>
        <fullName evidence="4">PPE family protein</fullName>
    </recommendedName>
</protein>
<keyword evidence="3" id="KW-1185">Reference proteome</keyword>
<feature type="region of interest" description="Disordered" evidence="1">
    <location>
        <begin position="239"/>
        <end position="266"/>
    </location>
</feature>
<feature type="compositionally biased region" description="Basic and acidic residues" evidence="1">
    <location>
        <begin position="252"/>
        <end position="266"/>
    </location>
</feature>
<evidence type="ECO:0000256" key="1">
    <source>
        <dbReference type="SAM" id="MobiDB-lite"/>
    </source>
</evidence>